<dbReference type="Proteomes" id="UP000321204">
    <property type="component" value="Chromosome"/>
</dbReference>
<gene>
    <name evidence="1" type="ORF">FSB75_20610</name>
</gene>
<proteinExistence type="predicted"/>
<accession>A0A5B8UNQ2</accession>
<sequence length="97" mass="11196">MSEELDVDCPLCGRPLAHPYNRHHLLPLSKGGKGTTTVLLHKICHDKIHSVFTEMELKRHYNTIEKLKADEEIANFLKWVAKKEPQFYDGSVRKNKA</sequence>
<keyword evidence="1" id="KW-0540">Nuclease</keyword>
<reference evidence="1 2" key="1">
    <citation type="journal article" date="2015" name="Int. J. Syst. Evol. Microbiol.">
        <title>Flavisolibacter ginsenosidimutans sp. nov., with ginsenoside-converting activity isolated from soil used for cultivating ginseng.</title>
        <authorList>
            <person name="Zhao Y."/>
            <person name="Liu Q."/>
            <person name="Kang M.S."/>
            <person name="Jin F."/>
            <person name="Yu H."/>
            <person name="Im W.T."/>
        </authorList>
    </citation>
    <scope>NUCLEOTIDE SEQUENCE [LARGE SCALE GENOMIC DNA]</scope>
    <source>
        <strain evidence="1 2">Gsoil 636</strain>
    </source>
</reference>
<dbReference type="KEGG" id="fgg:FSB75_20610"/>
<dbReference type="AlphaFoldDB" id="A0A5B8UNQ2"/>
<dbReference type="GO" id="GO:0004519">
    <property type="term" value="F:endonuclease activity"/>
    <property type="evidence" value="ECO:0007669"/>
    <property type="project" value="UniProtKB-KW"/>
</dbReference>
<dbReference type="OrthoDB" id="9802640at2"/>
<evidence type="ECO:0000313" key="2">
    <source>
        <dbReference type="Proteomes" id="UP000321204"/>
    </source>
</evidence>
<keyword evidence="1" id="KW-0255">Endonuclease</keyword>
<evidence type="ECO:0000313" key="1">
    <source>
        <dbReference type="EMBL" id="QEC58203.1"/>
    </source>
</evidence>
<dbReference type="RefSeq" id="WP_146791318.1">
    <property type="nucleotide sequence ID" value="NZ_BAABIO010000003.1"/>
</dbReference>
<organism evidence="1 2">
    <name type="scientific">Flavisolibacter ginsenosidimutans</name>
    <dbReference type="NCBI Taxonomy" id="661481"/>
    <lineage>
        <taxon>Bacteria</taxon>
        <taxon>Pseudomonadati</taxon>
        <taxon>Bacteroidota</taxon>
        <taxon>Chitinophagia</taxon>
        <taxon>Chitinophagales</taxon>
        <taxon>Chitinophagaceae</taxon>
        <taxon>Flavisolibacter</taxon>
    </lineage>
</organism>
<protein>
    <submittedName>
        <fullName evidence="1">HNH endonuclease</fullName>
    </submittedName>
</protein>
<dbReference type="PANTHER" id="PTHR37827:SF1">
    <property type="entry name" value="HNH DOMAIN-CONTAINING PROTEIN"/>
    <property type="match status" value="1"/>
</dbReference>
<name>A0A5B8UNQ2_9BACT</name>
<keyword evidence="1" id="KW-0378">Hydrolase</keyword>
<dbReference type="EMBL" id="CP042433">
    <property type="protein sequence ID" value="QEC58203.1"/>
    <property type="molecule type" value="Genomic_DNA"/>
</dbReference>
<dbReference type="PANTHER" id="PTHR37827">
    <property type="entry name" value="TUDOR DOMAIN-CONTAINING PROTEIN"/>
    <property type="match status" value="1"/>
</dbReference>
<keyword evidence="2" id="KW-1185">Reference proteome</keyword>